<evidence type="ECO:0000313" key="2">
    <source>
        <dbReference type="Proteomes" id="UP000035680"/>
    </source>
</evidence>
<reference evidence="2" key="1">
    <citation type="submission" date="2014-07" db="EMBL/GenBank/DDBJ databases">
        <authorList>
            <person name="Martin A.A"/>
            <person name="De Silva N."/>
        </authorList>
    </citation>
    <scope>NUCLEOTIDE SEQUENCE</scope>
</reference>
<dbReference type="Proteomes" id="UP000035680">
    <property type="component" value="Unassembled WGS sequence"/>
</dbReference>
<dbReference type="PROSITE" id="PS51257">
    <property type="entry name" value="PROKAR_LIPOPROTEIN"/>
    <property type="match status" value="1"/>
</dbReference>
<organism evidence="2 3">
    <name type="scientific">Strongyloides venezuelensis</name>
    <name type="common">Threadworm</name>
    <dbReference type="NCBI Taxonomy" id="75913"/>
    <lineage>
        <taxon>Eukaryota</taxon>
        <taxon>Metazoa</taxon>
        <taxon>Ecdysozoa</taxon>
        <taxon>Nematoda</taxon>
        <taxon>Chromadorea</taxon>
        <taxon>Rhabditida</taxon>
        <taxon>Tylenchina</taxon>
        <taxon>Panagrolaimomorpha</taxon>
        <taxon>Strongyloidoidea</taxon>
        <taxon>Strongyloididae</taxon>
        <taxon>Strongyloides</taxon>
    </lineage>
</organism>
<dbReference type="AlphaFoldDB" id="A0A0K0FQ14"/>
<evidence type="ECO:0000313" key="3">
    <source>
        <dbReference type="WBParaSite" id="SVE_1149600.1"/>
    </source>
</evidence>
<keyword evidence="1" id="KW-0732">Signal</keyword>
<protein>
    <submittedName>
        <fullName evidence="3">DUF19 domain-containing protein</fullName>
    </submittedName>
</protein>
<name>A0A0K0FQ14_STRVS</name>
<dbReference type="PANTHER" id="PTHR34311">
    <property type="entry name" value="PROTEIN CBG21698-RELATED"/>
    <property type="match status" value="1"/>
</dbReference>
<dbReference type="WBParaSite" id="SVE_1149600.1">
    <property type="protein sequence ID" value="SVE_1149600.1"/>
    <property type="gene ID" value="SVE_1149600"/>
</dbReference>
<evidence type="ECO:0000256" key="1">
    <source>
        <dbReference type="SAM" id="SignalP"/>
    </source>
</evidence>
<reference evidence="3" key="2">
    <citation type="submission" date="2015-08" db="UniProtKB">
        <authorList>
            <consortium name="WormBaseParasite"/>
        </authorList>
    </citation>
    <scope>IDENTIFICATION</scope>
</reference>
<proteinExistence type="predicted"/>
<accession>A0A0K0FQ14</accession>
<sequence>MKNIDILNILLLLLLGSITLSCLPSDGKKNQIISNDINYPIDCPEPTFLYCQHAFNKAMNLSTDLTWQNITQIQTYVDSYMSQNKDNYITTCKKRKNFYSCLGEKYTTCINRYHLLSKVTDPSLMLAAYLYPAFWNGFDFSCNGGFTIAIYNNETYDQTLDNSFAQCQNQFLNSMQNSITSLCSNTKAFMSCVQNIYINVGSSRMGWFACEKARIQYANDCPDLRCLLLTQ</sequence>
<feature type="signal peptide" evidence="1">
    <location>
        <begin position="1"/>
        <end position="21"/>
    </location>
</feature>
<feature type="chain" id="PRO_5005330000" evidence="1">
    <location>
        <begin position="22"/>
        <end position="231"/>
    </location>
</feature>
<keyword evidence="2" id="KW-1185">Reference proteome</keyword>